<keyword evidence="2" id="KW-1015">Disulfide bond</keyword>
<evidence type="ECO:0000259" key="4">
    <source>
        <dbReference type="PROSITE" id="PS50041"/>
    </source>
</evidence>
<dbReference type="CDD" id="cd00037">
    <property type="entry name" value="CLECT"/>
    <property type="match status" value="1"/>
</dbReference>
<dbReference type="InterPro" id="IPR050111">
    <property type="entry name" value="C-type_lectin/snaclec_domain"/>
</dbReference>
<dbReference type="InterPro" id="IPR016186">
    <property type="entry name" value="C-type_lectin-like/link_sf"/>
</dbReference>
<evidence type="ECO:0000256" key="2">
    <source>
        <dbReference type="ARBA" id="ARBA00023157"/>
    </source>
</evidence>
<keyword evidence="7" id="KW-1185">Reference proteome</keyword>
<protein>
    <recommendedName>
        <fullName evidence="8">C-type lectin domain-containing protein</fullName>
    </recommendedName>
</protein>
<dbReference type="InterPro" id="IPR016187">
    <property type="entry name" value="CTDL_fold"/>
</dbReference>
<sequence>MRTDCGLPSKTKYAEYDLQNGIGLYSKVMYDCEKDYFMEGKPYIGCQDDGKWSPVRFGCFPVCDTGWKNFNRSCYKIPESKVTFKEAKIYCEEEDAFLADVQSEEENKFILALKGKRKLFLGGKYDSDVLEWRWLKTDVAFDGSGARTRLYTNWDKEEPNNLDEKRKEFCMGIFYSNKWHNWICSWKSNFVCKKNARA</sequence>
<dbReference type="Gene3D" id="2.10.70.10">
    <property type="entry name" value="Complement Module, domain 1"/>
    <property type="match status" value="1"/>
</dbReference>
<keyword evidence="1" id="KW-0732">Signal</keyword>
<evidence type="ECO:0000256" key="3">
    <source>
        <dbReference type="PROSITE-ProRule" id="PRU00302"/>
    </source>
</evidence>
<comment type="caution">
    <text evidence="3">Lacks conserved residue(s) required for the propagation of feature annotation.</text>
</comment>
<comment type="caution">
    <text evidence="6">The sequence shown here is derived from an EMBL/GenBank/DDBJ whole genome shotgun (WGS) entry which is preliminary data.</text>
</comment>
<proteinExistence type="predicted"/>
<accession>A0AA89C2E0</accession>
<dbReference type="AlphaFoldDB" id="A0AA89C2E0"/>
<dbReference type="Gene3D" id="3.10.100.10">
    <property type="entry name" value="Mannose-Binding Protein A, subunit A"/>
    <property type="match status" value="1"/>
</dbReference>
<evidence type="ECO:0008006" key="8">
    <source>
        <dbReference type="Google" id="ProtNLM"/>
    </source>
</evidence>
<dbReference type="Proteomes" id="UP001186944">
    <property type="component" value="Unassembled WGS sequence"/>
</dbReference>
<feature type="domain" description="C-type lectin" evidence="4">
    <location>
        <begin position="70"/>
        <end position="193"/>
    </location>
</feature>
<dbReference type="Pfam" id="PF00084">
    <property type="entry name" value="Sushi"/>
    <property type="match status" value="1"/>
</dbReference>
<dbReference type="PANTHER" id="PTHR22803">
    <property type="entry name" value="MANNOSE, PHOSPHOLIPASE, LECTIN RECEPTOR RELATED"/>
    <property type="match status" value="1"/>
</dbReference>
<gene>
    <name evidence="6" type="ORF">FSP39_012086</name>
</gene>
<dbReference type="SUPFAM" id="SSF57535">
    <property type="entry name" value="Complement control module/SCR domain"/>
    <property type="match status" value="1"/>
</dbReference>
<evidence type="ECO:0000259" key="5">
    <source>
        <dbReference type="PROSITE" id="PS50923"/>
    </source>
</evidence>
<dbReference type="SUPFAM" id="SSF56436">
    <property type="entry name" value="C-type lectin-like"/>
    <property type="match status" value="1"/>
</dbReference>
<dbReference type="CDD" id="cd00033">
    <property type="entry name" value="CCP"/>
    <property type="match status" value="1"/>
</dbReference>
<dbReference type="InterPro" id="IPR000436">
    <property type="entry name" value="Sushi_SCR_CCP_dom"/>
</dbReference>
<reference evidence="6" key="1">
    <citation type="submission" date="2019-08" db="EMBL/GenBank/DDBJ databases">
        <title>The improved chromosome-level genome for the pearl oyster Pinctada fucata martensii using PacBio sequencing and Hi-C.</title>
        <authorList>
            <person name="Zheng Z."/>
        </authorList>
    </citation>
    <scope>NUCLEOTIDE SEQUENCE</scope>
    <source>
        <strain evidence="6">ZZ-2019</strain>
        <tissue evidence="6">Adductor muscle</tissue>
    </source>
</reference>
<evidence type="ECO:0000256" key="1">
    <source>
        <dbReference type="ARBA" id="ARBA00022729"/>
    </source>
</evidence>
<feature type="domain" description="Sushi" evidence="5">
    <location>
        <begin position="3"/>
        <end position="65"/>
    </location>
</feature>
<organism evidence="6 7">
    <name type="scientific">Pinctada imbricata</name>
    <name type="common">Atlantic pearl-oyster</name>
    <name type="synonym">Pinctada martensii</name>
    <dbReference type="NCBI Taxonomy" id="66713"/>
    <lineage>
        <taxon>Eukaryota</taxon>
        <taxon>Metazoa</taxon>
        <taxon>Spiralia</taxon>
        <taxon>Lophotrochozoa</taxon>
        <taxon>Mollusca</taxon>
        <taxon>Bivalvia</taxon>
        <taxon>Autobranchia</taxon>
        <taxon>Pteriomorphia</taxon>
        <taxon>Pterioida</taxon>
        <taxon>Pterioidea</taxon>
        <taxon>Pteriidae</taxon>
        <taxon>Pinctada</taxon>
    </lineage>
</organism>
<dbReference type="SMART" id="SM00034">
    <property type="entry name" value="CLECT"/>
    <property type="match status" value="1"/>
</dbReference>
<evidence type="ECO:0000313" key="6">
    <source>
        <dbReference type="EMBL" id="KAK3106071.1"/>
    </source>
</evidence>
<evidence type="ECO:0000313" key="7">
    <source>
        <dbReference type="Proteomes" id="UP001186944"/>
    </source>
</evidence>
<dbReference type="PROSITE" id="PS50041">
    <property type="entry name" value="C_TYPE_LECTIN_2"/>
    <property type="match status" value="1"/>
</dbReference>
<dbReference type="InterPro" id="IPR001304">
    <property type="entry name" value="C-type_lectin-like"/>
</dbReference>
<dbReference type="InterPro" id="IPR035976">
    <property type="entry name" value="Sushi/SCR/CCP_sf"/>
</dbReference>
<dbReference type="EMBL" id="VSWD01000003">
    <property type="protein sequence ID" value="KAK3106071.1"/>
    <property type="molecule type" value="Genomic_DNA"/>
</dbReference>
<dbReference type="Pfam" id="PF00059">
    <property type="entry name" value="Lectin_C"/>
    <property type="match status" value="1"/>
</dbReference>
<dbReference type="PROSITE" id="PS50923">
    <property type="entry name" value="SUSHI"/>
    <property type="match status" value="1"/>
</dbReference>
<keyword evidence="3" id="KW-0768">Sushi</keyword>
<name>A0AA89C2E0_PINIB</name>